<sequence>MAEYERSRTMPALPEHVFDRAADITQLDAWLPDRLHVDVENPPAVTVHEDSTGQVDEGHDPGEQAVYEALDGSLGRLEEQVRIRVDNPAG</sequence>
<protein>
    <recommendedName>
        <fullName evidence="3">SRPBCC family protein</fullName>
    </recommendedName>
</protein>
<evidence type="ECO:0000313" key="2">
    <source>
        <dbReference type="Proteomes" id="UP000268329"/>
    </source>
</evidence>
<dbReference type="OrthoDB" id="3628784at2"/>
<gene>
    <name evidence="1" type="ORF">D9753_33880</name>
</gene>
<dbReference type="Proteomes" id="UP000268329">
    <property type="component" value="Chromosome"/>
</dbReference>
<dbReference type="AlphaFoldDB" id="A0A3G2JNB3"/>
<accession>A0A3G2JNB3</accession>
<evidence type="ECO:0008006" key="3">
    <source>
        <dbReference type="Google" id="ProtNLM"/>
    </source>
</evidence>
<keyword evidence="2" id="KW-1185">Reference proteome</keyword>
<dbReference type="KEGG" id="sdd:D9753_33880"/>
<proteinExistence type="predicted"/>
<name>A0A3G2JNB3_9ACTN</name>
<dbReference type="RefSeq" id="WP_121790476.1">
    <property type="nucleotide sequence ID" value="NZ_CP033073.1"/>
</dbReference>
<dbReference type="EMBL" id="CP033073">
    <property type="protein sequence ID" value="AYN43051.1"/>
    <property type="molecule type" value="Genomic_DNA"/>
</dbReference>
<dbReference type="SUPFAM" id="SSF55961">
    <property type="entry name" value="Bet v1-like"/>
    <property type="match status" value="1"/>
</dbReference>
<organism evidence="1 2">
    <name type="scientific">Streptomyces dangxiongensis</name>
    <dbReference type="NCBI Taxonomy" id="1442032"/>
    <lineage>
        <taxon>Bacteria</taxon>
        <taxon>Bacillati</taxon>
        <taxon>Actinomycetota</taxon>
        <taxon>Actinomycetes</taxon>
        <taxon>Kitasatosporales</taxon>
        <taxon>Streptomycetaceae</taxon>
        <taxon>Streptomyces</taxon>
    </lineage>
</organism>
<evidence type="ECO:0000313" key="1">
    <source>
        <dbReference type="EMBL" id="AYN43051.1"/>
    </source>
</evidence>
<reference evidence="1 2" key="1">
    <citation type="submission" date="2018-10" db="EMBL/GenBank/DDBJ databases">
        <title>The genome of Streptomyces dangxiongensis Z022.</title>
        <authorList>
            <person name="Zhang B."/>
        </authorList>
    </citation>
    <scope>NUCLEOTIDE SEQUENCE [LARGE SCALE GENOMIC DNA]</scope>
    <source>
        <strain evidence="1 2">Z022</strain>
    </source>
</reference>